<reference evidence="4" key="1">
    <citation type="submission" date="2017-11" db="EMBL/GenBank/DDBJ databases">
        <authorList>
            <person name="Zhu W."/>
        </authorList>
    </citation>
    <scope>NUCLEOTIDE SEQUENCE [LARGE SCALE GENOMIC DNA]</scope>
    <source>
        <strain evidence="4">160</strain>
    </source>
</reference>
<sequence length="259" mass="30731">MSVIRTDKWLLDAYDNPVEMCERLTPYFEDASAYEIYQYLTVNGMYRPIKNGLEQVEDLQNNGVWKMVEKERRLLQKSWGGPDIPVFIFPSESTNRILFRNFNRKSGLAFCDKIFLFISPENKQEEIQALFTHEYNHVCRLMQYEKEEKDYVLLDTIILEGLAEHAVYEKYGENYVARWTSNYSEDVLEKMWQTHVFPNRNLSKTDRKHEKLLYGLANFPTMLGYCVGYYLINNYSKNTNLKSKDLLAIDSRMLAQIRE</sequence>
<dbReference type="KEGG" id="ocn:CUC15_08125"/>
<gene>
    <name evidence="3" type="ORF">CUC15_08125</name>
</gene>
<dbReference type="RefSeq" id="WP_114916178.1">
    <property type="nucleotide sequence ID" value="NZ_CP024848.1"/>
</dbReference>
<dbReference type="OrthoDB" id="2449457at2"/>
<keyword evidence="3" id="KW-0378">Hydrolase</keyword>
<dbReference type="GO" id="GO:0008233">
    <property type="term" value="F:peptidase activity"/>
    <property type="evidence" value="ECO:0007669"/>
    <property type="project" value="UniProtKB-KW"/>
</dbReference>
<dbReference type="GO" id="GO:0006508">
    <property type="term" value="P:proteolysis"/>
    <property type="evidence" value="ECO:0007669"/>
    <property type="project" value="UniProtKB-KW"/>
</dbReference>
<protein>
    <submittedName>
        <fullName evidence="3">Zn-dependent protease</fullName>
    </submittedName>
</protein>
<name>A0A345PFV3_9BACI</name>
<keyword evidence="1" id="KW-0472">Membrane</keyword>
<dbReference type="Proteomes" id="UP000253908">
    <property type="component" value="Chromosome"/>
</dbReference>
<dbReference type="AlphaFoldDB" id="A0A345PFV3"/>
<dbReference type="Pfam" id="PF10026">
    <property type="entry name" value="DUF2268"/>
    <property type="match status" value="1"/>
</dbReference>
<feature type="domain" description="DUF2268" evidence="2">
    <location>
        <begin position="64"/>
        <end position="252"/>
    </location>
</feature>
<keyword evidence="4" id="KW-1185">Reference proteome</keyword>
<evidence type="ECO:0000259" key="2">
    <source>
        <dbReference type="Pfam" id="PF10026"/>
    </source>
</evidence>
<keyword evidence="1" id="KW-0812">Transmembrane</keyword>
<evidence type="ECO:0000313" key="4">
    <source>
        <dbReference type="Proteomes" id="UP000253908"/>
    </source>
</evidence>
<dbReference type="InterPro" id="IPR018728">
    <property type="entry name" value="DUF2268"/>
</dbReference>
<feature type="transmembrane region" description="Helical" evidence="1">
    <location>
        <begin position="212"/>
        <end position="232"/>
    </location>
</feature>
<organism evidence="3 4">
    <name type="scientific">Oceanobacillus zhaokaii</name>
    <dbReference type="NCBI Taxonomy" id="2052660"/>
    <lineage>
        <taxon>Bacteria</taxon>
        <taxon>Bacillati</taxon>
        <taxon>Bacillota</taxon>
        <taxon>Bacilli</taxon>
        <taxon>Bacillales</taxon>
        <taxon>Bacillaceae</taxon>
        <taxon>Oceanobacillus</taxon>
    </lineage>
</organism>
<dbReference type="EMBL" id="CP024848">
    <property type="protein sequence ID" value="AXI08883.1"/>
    <property type="molecule type" value="Genomic_DNA"/>
</dbReference>
<keyword evidence="1" id="KW-1133">Transmembrane helix</keyword>
<evidence type="ECO:0000313" key="3">
    <source>
        <dbReference type="EMBL" id="AXI08883.1"/>
    </source>
</evidence>
<proteinExistence type="predicted"/>
<keyword evidence="3" id="KW-0645">Protease</keyword>
<accession>A0A345PFV3</accession>
<evidence type="ECO:0000256" key="1">
    <source>
        <dbReference type="SAM" id="Phobius"/>
    </source>
</evidence>